<keyword evidence="4 12" id="KW-0597">Phosphoprotein</keyword>
<keyword evidence="15" id="KW-0472">Membrane</keyword>
<dbReference type="Gene3D" id="3.30.565.10">
    <property type="entry name" value="Histidine kinase-like ATPase, C-terminal domain"/>
    <property type="match status" value="1"/>
</dbReference>
<dbReference type="EMBL" id="CP011371">
    <property type="protein sequence ID" value="AKJ30936.1"/>
    <property type="molecule type" value="Genomic_DNA"/>
</dbReference>
<keyword evidence="8" id="KW-0902">Two-component regulatory system</keyword>
<dbReference type="CDD" id="cd17546">
    <property type="entry name" value="REC_hyHK_CKI1_RcsC-like"/>
    <property type="match status" value="1"/>
</dbReference>
<dbReference type="Pfam" id="PF02518">
    <property type="entry name" value="HATPase_c"/>
    <property type="match status" value="1"/>
</dbReference>
<dbReference type="Gene3D" id="1.10.287.130">
    <property type="match status" value="1"/>
</dbReference>
<comment type="catalytic activity">
    <reaction evidence="1">
        <text>ATP + protein L-histidine = ADP + protein N-phospho-L-histidine.</text>
        <dbReference type="EC" id="2.7.13.3"/>
    </reaction>
</comment>
<keyword evidence="6" id="KW-0732">Signal</keyword>
<reference evidence="19 20" key="1">
    <citation type="submission" date="2015-05" db="EMBL/GenBank/DDBJ databases">
        <authorList>
            <person name="Tang B."/>
            <person name="Yu Y."/>
        </authorList>
    </citation>
    <scope>NUCLEOTIDE SEQUENCE [LARGE SCALE GENOMIC DNA]</scope>
    <source>
        <strain evidence="19 20">DSM 7029</strain>
    </source>
</reference>
<evidence type="ECO:0000256" key="4">
    <source>
        <dbReference type="ARBA" id="ARBA00022553"/>
    </source>
</evidence>
<dbReference type="InterPro" id="IPR003661">
    <property type="entry name" value="HisK_dim/P_dom"/>
</dbReference>
<dbReference type="Gene3D" id="6.10.340.10">
    <property type="match status" value="1"/>
</dbReference>
<feature type="modified residue" description="4-aspartylphosphate" evidence="12">
    <location>
        <position position="1115"/>
    </location>
</feature>
<keyword evidence="20" id="KW-1185">Reference proteome</keyword>
<dbReference type="AlphaFoldDB" id="A0A0G3BU96"/>
<feature type="domain" description="HAMP" evidence="18">
    <location>
        <begin position="207"/>
        <end position="258"/>
    </location>
</feature>
<evidence type="ECO:0000256" key="8">
    <source>
        <dbReference type="ARBA" id="ARBA00023012"/>
    </source>
</evidence>
<dbReference type="PANTHER" id="PTHR45339">
    <property type="entry name" value="HYBRID SIGNAL TRANSDUCTION HISTIDINE KINASE J"/>
    <property type="match status" value="1"/>
</dbReference>
<evidence type="ECO:0000313" key="20">
    <source>
        <dbReference type="Proteomes" id="UP000035352"/>
    </source>
</evidence>
<dbReference type="CDD" id="cd19410">
    <property type="entry name" value="HK9-like_sensor"/>
    <property type="match status" value="1"/>
</dbReference>
<dbReference type="InterPro" id="IPR007891">
    <property type="entry name" value="CHASE3"/>
</dbReference>
<feature type="domain" description="Histidine kinase" evidence="16">
    <location>
        <begin position="518"/>
        <end position="749"/>
    </location>
</feature>
<dbReference type="CDD" id="cd00082">
    <property type="entry name" value="HisKA"/>
    <property type="match status" value="1"/>
</dbReference>
<keyword evidence="13" id="KW-0175">Coiled coil</keyword>
<feature type="modified residue" description="4-aspartylphosphate" evidence="12">
    <location>
        <position position="968"/>
    </location>
</feature>
<evidence type="ECO:0000259" key="16">
    <source>
        <dbReference type="PROSITE" id="PS50109"/>
    </source>
</evidence>
<dbReference type="EC" id="2.7.13.3" evidence="3"/>
<evidence type="ECO:0000256" key="9">
    <source>
        <dbReference type="ARBA" id="ARBA00023026"/>
    </source>
</evidence>
<evidence type="ECO:0000256" key="13">
    <source>
        <dbReference type="SAM" id="Coils"/>
    </source>
</evidence>
<feature type="transmembrane region" description="Helical" evidence="15">
    <location>
        <begin position="185"/>
        <end position="203"/>
    </location>
</feature>
<keyword evidence="7" id="KW-0418">Kinase</keyword>
<dbReference type="PROSITE" id="PS50885">
    <property type="entry name" value="HAMP"/>
    <property type="match status" value="1"/>
</dbReference>
<dbReference type="InterPro" id="IPR005467">
    <property type="entry name" value="His_kinase_dom"/>
</dbReference>
<dbReference type="Proteomes" id="UP000035352">
    <property type="component" value="Chromosome"/>
</dbReference>
<dbReference type="Pfam" id="PF05227">
    <property type="entry name" value="CHASE3"/>
    <property type="match status" value="1"/>
</dbReference>
<dbReference type="GO" id="GO:0000155">
    <property type="term" value="F:phosphorelay sensor kinase activity"/>
    <property type="evidence" value="ECO:0007669"/>
    <property type="project" value="InterPro"/>
</dbReference>
<dbReference type="SMART" id="SM00388">
    <property type="entry name" value="HisKA"/>
    <property type="match status" value="1"/>
</dbReference>
<evidence type="ECO:0000313" key="19">
    <source>
        <dbReference type="EMBL" id="AKJ30936.1"/>
    </source>
</evidence>
<evidence type="ECO:0000256" key="14">
    <source>
        <dbReference type="SAM" id="MobiDB-lite"/>
    </source>
</evidence>
<feature type="compositionally biased region" description="Low complexity" evidence="14">
    <location>
        <begin position="771"/>
        <end position="782"/>
    </location>
</feature>
<comment type="subcellular location">
    <subcellularLocation>
        <location evidence="2">Membrane</location>
    </subcellularLocation>
</comment>
<organism evidence="19 20">
    <name type="scientific">Caldimonas brevitalea</name>
    <dbReference type="NCBI Taxonomy" id="413882"/>
    <lineage>
        <taxon>Bacteria</taxon>
        <taxon>Pseudomonadati</taxon>
        <taxon>Pseudomonadota</taxon>
        <taxon>Betaproteobacteria</taxon>
        <taxon>Burkholderiales</taxon>
        <taxon>Sphaerotilaceae</taxon>
        <taxon>Caldimonas</taxon>
    </lineage>
</organism>
<dbReference type="SUPFAM" id="SSF55874">
    <property type="entry name" value="ATPase domain of HSP90 chaperone/DNA topoisomerase II/histidine kinase"/>
    <property type="match status" value="1"/>
</dbReference>
<proteinExistence type="predicted"/>
<keyword evidence="9" id="KW-0843">Virulence</keyword>
<dbReference type="RefSeq" id="WP_053013825.1">
    <property type="nucleotide sequence ID" value="NZ_CP011371.1"/>
</dbReference>
<feature type="coiled-coil region" evidence="13">
    <location>
        <begin position="425"/>
        <end position="504"/>
    </location>
</feature>
<comment type="function">
    <text evidence="10">Member of the two-component regulatory system BvgS/BvgA. Phosphorylates BvgA via a four-step phosphorelay in response to environmental signals.</text>
</comment>
<dbReference type="InterPro" id="IPR003594">
    <property type="entry name" value="HATPase_dom"/>
</dbReference>
<evidence type="ECO:0000256" key="6">
    <source>
        <dbReference type="ARBA" id="ARBA00022729"/>
    </source>
</evidence>
<evidence type="ECO:0000256" key="5">
    <source>
        <dbReference type="ARBA" id="ARBA00022679"/>
    </source>
</evidence>
<dbReference type="SUPFAM" id="SSF55781">
    <property type="entry name" value="GAF domain-like"/>
    <property type="match status" value="1"/>
</dbReference>
<dbReference type="CDD" id="cd16922">
    <property type="entry name" value="HATPase_EvgS-ArcB-TorS-like"/>
    <property type="match status" value="1"/>
</dbReference>
<feature type="region of interest" description="Disordered" evidence="14">
    <location>
        <begin position="756"/>
        <end position="782"/>
    </location>
</feature>
<sequence length="1188" mass="129606">MTLSIPLRLGLGLVPALLGLLVVGGLSLGRLDAVASDERWVTHTFQVLAAVNETATQLAEAENNVRGYRLMGDRQFLQNFRTAQTRLHTSIETLRQLLADNREQSNRLVEFEPLVQQRLDLLERLSEYRAQGGGRELSEGQELQQESLAFSQRSRQVLGAISANERSLLEQRREQAANTGRHTRLLITGTTALTVLIVAVGLWRTAGAINRPLRELKQGSERVGSGDYGLRLRESSDEIGQVAAMFNRMTEQVQQREIRLSQEDWIKSSLARFLPLFQSQFKLGQFCHAMLSQLAPLMNAPYAVMYTRCKKTETDEEGQVLTLCASYAADGAPQQLALGQGLVGQCGVEARPLHLHPVPEGYLRVSSALGSSLPAEIRVLPAVFEGHVKAVLELAFLQPLSEVEVEFLDRFMTNLAVVLNGLEARQALEASLAESRRLTASLQQKQDELTQSYDELEAQAEQLRQSEALLREQQERLSQANEEYEEANAELRQSEATLRDQAHQLTMASAYKSEFLANMSHELRTPLNSLLILSQLLADNPEGTLNAKQIQYARTIHGAGEDLLALINDILDLAKIESGTVQVEHEDVEFAELVRSAESTFRAMADSKKVGFKTQLDAGLPAGLESDARRLWQIVKNLLSNAFKFTEQGEVTLSIAPCDEPAGLEHQAGSLPWVAVAVADTGVGIAPSQLEKIFESFHQGDRGTARKYGGTGLGLSISRKLAELLGGTLRVESTLGKGSVFTLYLPLHPMRRAPAAAAAPETPAAPPPPAVAGSPVPAVAPASTGARTAGAAQRSSILVAHSDAGFIEQVSAVARDRGFEAVPVTELGQLKSLCERMLPTLVVLEAAMEDEQGWVTLGVLKQNVRTRSVPVHLVCAPGDRERALSLGAASTLPATGLTPELLENTLGPHMERLARPYRTLLVVEDDPVQRQAILDLIGNGDVYATGVGAGSQALDELARAPYDCVVVDLGLPDMEGAELLEAMHQRFGAQCPPVVVYTGREMTRSEEAALKPISEAIIVKGVRSPERLLGETAVLLNRQESRLPETKQRMIERGHQDDPLLSGRKVLVVDDDMRNIFATTAALEAYGMRVLNAESGADGLQIIEQDPDIDAVLMDVMMPKMDGFEAMRRLRLMPGKRTLPVIAITAKAMPGDRQRCIDAGASDYLTKPVDMDRLRAMLRVFFTGVPDA</sequence>
<dbReference type="CDD" id="cd00156">
    <property type="entry name" value="REC"/>
    <property type="match status" value="1"/>
</dbReference>
<dbReference type="PRINTS" id="PR00344">
    <property type="entry name" value="BCTRLSENSOR"/>
</dbReference>
<keyword evidence="15" id="KW-1133">Transmembrane helix</keyword>
<dbReference type="PANTHER" id="PTHR45339:SF1">
    <property type="entry name" value="HYBRID SIGNAL TRANSDUCTION HISTIDINE KINASE J"/>
    <property type="match status" value="1"/>
</dbReference>
<dbReference type="Pfam" id="PF00672">
    <property type="entry name" value="HAMP"/>
    <property type="match status" value="1"/>
</dbReference>
<dbReference type="InterPro" id="IPR001789">
    <property type="entry name" value="Sig_transdc_resp-reg_receiver"/>
</dbReference>
<dbReference type="InterPro" id="IPR004358">
    <property type="entry name" value="Sig_transdc_His_kin-like_C"/>
</dbReference>
<dbReference type="SMART" id="SM00304">
    <property type="entry name" value="HAMP"/>
    <property type="match status" value="1"/>
</dbReference>
<protein>
    <recommendedName>
        <fullName evidence="11">Virulence sensor protein BvgS</fullName>
        <ecNumber evidence="3">2.7.13.3</ecNumber>
    </recommendedName>
</protein>
<keyword evidence="15" id="KW-0812">Transmembrane</keyword>
<evidence type="ECO:0000256" key="12">
    <source>
        <dbReference type="PROSITE-ProRule" id="PRU00169"/>
    </source>
</evidence>
<dbReference type="Pfam" id="PF00072">
    <property type="entry name" value="Response_reg"/>
    <property type="match status" value="2"/>
</dbReference>
<accession>A0A0G3BU96</accession>
<dbReference type="PROSITE" id="PS50110">
    <property type="entry name" value="RESPONSE_REGULATORY"/>
    <property type="match status" value="2"/>
</dbReference>
<dbReference type="Pfam" id="PF00512">
    <property type="entry name" value="HisKA"/>
    <property type="match status" value="1"/>
</dbReference>
<dbReference type="SUPFAM" id="SSF52172">
    <property type="entry name" value="CheY-like"/>
    <property type="match status" value="3"/>
</dbReference>
<evidence type="ECO:0000256" key="3">
    <source>
        <dbReference type="ARBA" id="ARBA00012438"/>
    </source>
</evidence>
<gene>
    <name evidence="19" type="ORF">AAW51_4245</name>
</gene>
<keyword evidence="5" id="KW-0808">Transferase</keyword>
<dbReference type="SUPFAM" id="SSF47384">
    <property type="entry name" value="Homodimeric domain of signal transducing histidine kinase"/>
    <property type="match status" value="1"/>
</dbReference>
<dbReference type="SMART" id="SM00448">
    <property type="entry name" value="REC"/>
    <property type="match status" value="2"/>
</dbReference>
<dbReference type="KEGG" id="pbh:AAW51_4245"/>
<evidence type="ECO:0000256" key="15">
    <source>
        <dbReference type="SAM" id="Phobius"/>
    </source>
</evidence>
<dbReference type="SMART" id="SM00387">
    <property type="entry name" value="HATPase_c"/>
    <property type="match status" value="1"/>
</dbReference>
<dbReference type="InterPro" id="IPR036890">
    <property type="entry name" value="HATPase_C_sf"/>
</dbReference>
<evidence type="ECO:0000256" key="7">
    <source>
        <dbReference type="ARBA" id="ARBA00022777"/>
    </source>
</evidence>
<dbReference type="FunFam" id="3.30.565.10:FF:000010">
    <property type="entry name" value="Sensor histidine kinase RcsC"/>
    <property type="match status" value="1"/>
</dbReference>
<evidence type="ECO:0000256" key="1">
    <source>
        <dbReference type="ARBA" id="ARBA00000085"/>
    </source>
</evidence>
<dbReference type="InterPro" id="IPR003660">
    <property type="entry name" value="HAMP_dom"/>
</dbReference>
<evidence type="ECO:0000259" key="18">
    <source>
        <dbReference type="PROSITE" id="PS50885"/>
    </source>
</evidence>
<dbReference type="PROSITE" id="PS50109">
    <property type="entry name" value="HIS_KIN"/>
    <property type="match status" value="1"/>
</dbReference>
<dbReference type="GO" id="GO:0016020">
    <property type="term" value="C:membrane"/>
    <property type="evidence" value="ECO:0007669"/>
    <property type="project" value="UniProtKB-SubCell"/>
</dbReference>
<feature type="domain" description="Response regulatory" evidence="17">
    <location>
        <begin position="919"/>
        <end position="1035"/>
    </location>
</feature>
<evidence type="ECO:0000256" key="2">
    <source>
        <dbReference type="ARBA" id="ARBA00004370"/>
    </source>
</evidence>
<dbReference type="Gene3D" id="3.40.50.2300">
    <property type="match status" value="3"/>
</dbReference>
<feature type="domain" description="Response regulatory" evidence="17">
    <location>
        <begin position="1065"/>
        <end position="1182"/>
    </location>
</feature>
<dbReference type="CDD" id="cd06225">
    <property type="entry name" value="HAMP"/>
    <property type="match status" value="1"/>
</dbReference>
<dbReference type="PATRIC" id="fig|413882.6.peg.4439"/>
<dbReference type="InterPro" id="IPR011006">
    <property type="entry name" value="CheY-like_superfamily"/>
</dbReference>
<evidence type="ECO:0000259" key="17">
    <source>
        <dbReference type="PROSITE" id="PS50110"/>
    </source>
</evidence>
<dbReference type="InterPro" id="IPR036097">
    <property type="entry name" value="HisK_dim/P_sf"/>
</dbReference>
<feature type="transmembrane region" description="Helical" evidence="15">
    <location>
        <begin position="6"/>
        <end position="29"/>
    </location>
</feature>
<name>A0A0G3BU96_9BURK</name>
<evidence type="ECO:0000256" key="11">
    <source>
        <dbReference type="ARBA" id="ARBA00070152"/>
    </source>
</evidence>
<dbReference type="SUPFAM" id="SSF158472">
    <property type="entry name" value="HAMP domain-like"/>
    <property type="match status" value="1"/>
</dbReference>
<evidence type="ECO:0000256" key="10">
    <source>
        <dbReference type="ARBA" id="ARBA00058004"/>
    </source>
</evidence>
<dbReference type="STRING" id="413882.AAW51_4245"/>